<feature type="compositionally biased region" description="Basic and acidic residues" evidence="1">
    <location>
        <begin position="36"/>
        <end position="61"/>
    </location>
</feature>
<evidence type="ECO:0000313" key="3">
    <source>
        <dbReference type="EMBL" id="GEO91727.1"/>
    </source>
</evidence>
<organism evidence="2 4">
    <name type="scientific">Kocuria flava</name>
    <dbReference type="NCBI Taxonomy" id="446860"/>
    <lineage>
        <taxon>Bacteria</taxon>
        <taxon>Bacillati</taxon>
        <taxon>Actinomycetota</taxon>
        <taxon>Actinomycetes</taxon>
        <taxon>Micrococcales</taxon>
        <taxon>Micrococcaceae</taxon>
        <taxon>Kocuria</taxon>
    </lineage>
</organism>
<evidence type="ECO:0000313" key="2">
    <source>
        <dbReference type="EMBL" id="ALU39648.1"/>
    </source>
</evidence>
<dbReference type="Proteomes" id="UP000321155">
    <property type="component" value="Unassembled WGS sequence"/>
</dbReference>
<dbReference type="EMBL" id="BJZR01000019">
    <property type="protein sequence ID" value="GEO91727.1"/>
    <property type="molecule type" value="Genomic_DNA"/>
</dbReference>
<feature type="region of interest" description="Disordered" evidence="1">
    <location>
        <begin position="1"/>
        <end position="147"/>
    </location>
</feature>
<evidence type="ECO:0008006" key="6">
    <source>
        <dbReference type="Google" id="ProtNLM"/>
    </source>
</evidence>
<reference evidence="2 4" key="1">
    <citation type="submission" date="2015-11" db="EMBL/GenBank/DDBJ databases">
        <title>Complete Genome Sequence of Kocuria flava strain HO-9041.</title>
        <authorList>
            <person name="Zhou M."/>
            <person name="Dai J."/>
        </authorList>
    </citation>
    <scope>NUCLEOTIDE SEQUENCE [LARGE SCALE GENOMIC DNA]</scope>
    <source>
        <strain evidence="2 4">HO-9041</strain>
    </source>
</reference>
<protein>
    <recommendedName>
        <fullName evidence="6">Excalibur calcium-binding domain-containing protein</fullName>
    </recommendedName>
</protein>
<dbReference type="KEGG" id="kfv:AS188_07660"/>
<evidence type="ECO:0000256" key="1">
    <source>
        <dbReference type="SAM" id="MobiDB-lite"/>
    </source>
</evidence>
<feature type="compositionally biased region" description="Gly residues" evidence="1">
    <location>
        <begin position="224"/>
        <end position="234"/>
    </location>
</feature>
<keyword evidence="5" id="KW-1185">Reference proteome</keyword>
<feature type="compositionally biased region" description="Basic and acidic residues" evidence="1">
    <location>
        <begin position="119"/>
        <end position="130"/>
    </location>
</feature>
<dbReference type="AlphaFoldDB" id="A0A0U3HWH6"/>
<sequence length="234" mass="23345">MVPVALGAAAVTTTASGDGTAAEGGSAPAARAQARGTDRVEAGDRSSRAPSDRGSSDRAPSDRSSQQAPGRDGVPADPAQPVTGGPEGSLAGAAGSASSSPGREQGPAEQARGGLERAASARHEQDRGPVDRTAGLPERAAVDPAEVLSEATAPGGCVPEYGADGQCLPAVPPSLVQHVQDMEQAGLDPSTMPHRWSCAELRTVFPEGITVRQQGKDPQELDGNGDGTACGPGD</sequence>
<reference evidence="3 5" key="2">
    <citation type="submission" date="2019-07" db="EMBL/GenBank/DDBJ databases">
        <title>Whole genome shotgun sequence of Kocuria flava NBRC 107626.</title>
        <authorList>
            <person name="Hosoyama A."/>
            <person name="Uohara A."/>
            <person name="Ohji S."/>
            <person name="Ichikawa N."/>
        </authorList>
    </citation>
    <scope>NUCLEOTIDE SEQUENCE [LARGE SCALE GENOMIC DNA]</scope>
    <source>
        <strain evidence="3 5">NBRC 107626</strain>
    </source>
</reference>
<evidence type="ECO:0000313" key="5">
    <source>
        <dbReference type="Proteomes" id="UP000321155"/>
    </source>
</evidence>
<evidence type="ECO:0000313" key="4">
    <source>
        <dbReference type="Proteomes" id="UP000057181"/>
    </source>
</evidence>
<accession>A0A0U3HWH6</accession>
<dbReference type="EMBL" id="CP013254">
    <property type="protein sequence ID" value="ALU39648.1"/>
    <property type="molecule type" value="Genomic_DNA"/>
</dbReference>
<feature type="compositionally biased region" description="Low complexity" evidence="1">
    <location>
        <begin position="88"/>
        <end position="102"/>
    </location>
</feature>
<name>A0A0U3HWH6_9MICC</name>
<gene>
    <name evidence="2" type="ORF">AS188_07660</name>
    <name evidence="3" type="ORF">KFL01_10330</name>
</gene>
<dbReference type="Proteomes" id="UP000057181">
    <property type="component" value="Chromosome"/>
</dbReference>
<feature type="region of interest" description="Disordered" evidence="1">
    <location>
        <begin position="211"/>
        <end position="234"/>
    </location>
</feature>
<feature type="compositionally biased region" description="Low complexity" evidence="1">
    <location>
        <begin position="1"/>
        <end position="35"/>
    </location>
</feature>
<proteinExistence type="predicted"/>